<keyword evidence="1" id="KW-0378">Hydrolase</keyword>
<dbReference type="GO" id="GO:0009253">
    <property type="term" value="P:peptidoglycan catabolic process"/>
    <property type="evidence" value="ECO:0007669"/>
    <property type="project" value="InterPro"/>
</dbReference>
<dbReference type="GO" id="GO:0030288">
    <property type="term" value="C:outer membrane-bounded periplasmic space"/>
    <property type="evidence" value="ECO:0007669"/>
    <property type="project" value="TreeGrafter"/>
</dbReference>
<sequence>MFFFVAGLSSGIRTSEASERNLTVILDSGHGGVDHGGSFVYNGKRVPEDAYMYDIALRIEELADANGWKTFFTVRPRTEVSISNSGKEIILPRRSDMVYNLPGRPVTVFAGFPEKPGVKLRLETVYGVLRLATTTKGETTWISLHFDSGPQGFSGAKIYTTPDLKNHPFVQYLSRAFTDAGLGPRRKGVRESPIDTSQKFIVLVEGTVRPRVLIEFGNFKDERDRMLLLSHKGRQKYAEIVASALKKFMQEDRTGGVTARSSQKQKQR</sequence>
<dbReference type="PANTHER" id="PTHR30404:SF0">
    <property type="entry name" value="N-ACETYLMURAMOYL-L-ALANINE AMIDASE AMIC"/>
    <property type="match status" value="1"/>
</dbReference>
<evidence type="ECO:0000313" key="3">
    <source>
        <dbReference type="EMBL" id="OGZ93943.1"/>
    </source>
</evidence>
<dbReference type="PANTHER" id="PTHR30404">
    <property type="entry name" value="N-ACETYLMURAMOYL-L-ALANINE AMIDASE"/>
    <property type="match status" value="1"/>
</dbReference>
<dbReference type="Gene3D" id="3.40.630.40">
    <property type="entry name" value="Zn-dependent exopeptidases"/>
    <property type="match status" value="1"/>
</dbReference>
<gene>
    <name evidence="3" type="ORF">A2633_00680</name>
</gene>
<evidence type="ECO:0000259" key="2">
    <source>
        <dbReference type="SMART" id="SM00646"/>
    </source>
</evidence>
<dbReference type="SMART" id="SM00646">
    <property type="entry name" value="Ami_3"/>
    <property type="match status" value="1"/>
</dbReference>
<dbReference type="Pfam" id="PF01520">
    <property type="entry name" value="Amidase_3"/>
    <property type="match status" value="1"/>
</dbReference>
<organism evidence="3 4">
    <name type="scientific">Candidatus Sungbacteria bacterium RIFCSPHIGHO2_01_FULL_47_32</name>
    <dbReference type="NCBI Taxonomy" id="1802264"/>
    <lineage>
        <taxon>Bacteria</taxon>
        <taxon>Candidatus Sungiibacteriota</taxon>
    </lineage>
</organism>
<dbReference type="InterPro" id="IPR002508">
    <property type="entry name" value="MurNAc-LAA_cat"/>
</dbReference>
<dbReference type="SUPFAM" id="SSF53187">
    <property type="entry name" value="Zn-dependent exopeptidases"/>
    <property type="match status" value="1"/>
</dbReference>
<dbReference type="CDD" id="cd02696">
    <property type="entry name" value="MurNAc-LAA"/>
    <property type="match status" value="1"/>
</dbReference>
<proteinExistence type="predicted"/>
<evidence type="ECO:0000313" key="4">
    <source>
        <dbReference type="Proteomes" id="UP000177152"/>
    </source>
</evidence>
<dbReference type="GO" id="GO:0008745">
    <property type="term" value="F:N-acetylmuramoyl-L-alanine amidase activity"/>
    <property type="evidence" value="ECO:0007669"/>
    <property type="project" value="InterPro"/>
</dbReference>
<name>A0A1G2K439_9BACT</name>
<dbReference type="AlphaFoldDB" id="A0A1G2K439"/>
<comment type="caution">
    <text evidence="3">The sequence shown here is derived from an EMBL/GenBank/DDBJ whole genome shotgun (WGS) entry which is preliminary data.</text>
</comment>
<accession>A0A1G2K439</accession>
<protein>
    <recommendedName>
        <fullName evidence="2">MurNAc-LAA domain-containing protein</fullName>
    </recommendedName>
</protein>
<feature type="domain" description="MurNAc-LAA" evidence="2">
    <location>
        <begin position="139"/>
        <end position="246"/>
    </location>
</feature>
<dbReference type="InterPro" id="IPR050695">
    <property type="entry name" value="N-acetylmuramoyl_amidase_3"/>
</dbReference>
<reference evidence="3 4" key="1">
    <citation type="journal article" date="2016" name="Nat. Commun.">
        <title>Thousands of microbial genomes shed light on interconnected biogeochemical processes in an aquifer system.</title>
        <authorList>
            <person name="Anantharaman K."/>
            <person name="Brown C.T."/>
            <person name="Hug L.A."/>
            <person name="Sharon I."/>
            <person name="Castelle C.J."/>
            <person name="Probst A.J."/>
            <person name="Thomas B.C."/>
            <person name="Singh A."/>
            <person name="Wilkins M.J."/>
            <person name="Karaoz U."/>
            <person name="Brodie E.L."/>
            <person name="Williams K.H."/>
            <person name="Hubbard S.S."/>
            <person name="Banfield J.F."/>
        </authorList>
    </citation>
    <scope>NUCLEOTIDE SEQUENCE [LARGE SCALE GENOMIC DNA]</scope>
</reference>
<dbReference type="EMBL" id="MHQC01000046">
    <property type="protein sequence ID" value="OGZ93943.1"/>
    <property type="molecule type" value="Genomic_DNA"/>
</dbReference>
<dbReference type="Proteomes" id="UP000177152">
    <property type="component" value="Unassembled WGS sequence"/>
</dbReference>
<evidence type="ECO:0000256" key="1">
    <source>
        <dbReference type="ARBA" id="ARBA00022801"/>
    </source>
</evidence>